<evidence type="ECO:0000313" key="3">
    <source>
        <dbReference type="Proteomes" id="UP000228613"/>
    </source>
</evidence>
<evidence type="ECO:0000313" key="2">
    <source>
        <dbReference type="EMBL" id="PIR68985.1"/>
    </source>
</evidence>
<feature type="transmembrane region" description="Helical" evidence="1">
    <location>
        <begin position="59"/>
        <end position="81"/>
    </location>
</feature>
<comment type="caution">
    <text evidence="2">The sequence shown here is derived from an EMBL/GenBank/DDBJ whole genome shotgun (WGS) entry which is preliminary data.</text>
</comment>
<keyword evidence="1" id="KW-1133">Transmembrane helix</keyword>
<proteinExistence type="predicted"/>
<feature type="non-terminal residue" evidence="2">
    <location>
        <position position="1"/>
    </location>
</feature>
<feature type="transmembrane region" description="Helical" evidence="1">
    <location>
        <begin position="12"/>
        <end position="30"/>
    </location>
</feature>
<dbReference type="Proteomes" id="UP000228613">
    <property type="component" value="Unassembled WGS sequence"/>
</dbReference>
<evidence type="ECO:0000256" key="1">
    <source>
        <dbReference type="SAM" id="Phobius"/>
    </source>
</evidence>
<gene>
    <name evidence="2" type="ORF">COU48_01045</name>
</gene>
<sequence>FSNISEAPKKTKQYLFCILQIISFAASFNIESFPKLYFTSGLDEVKNFIIDPSGICLEYVFIIVAVIFVVKLFSSVVLSAYRLPTIGLASAKLLLKGINRLNINISRYVRDIIFLNVFFCILF</sequence>
<keyword evidence="1" id="KW-0812">Transmembrane</keyword>
<organism evidence="2 3">
    <name type="scientific">Candidatus Nomurabacteria bacterium CG10_big_fil_rev_8_21_14_0_10_03_31_7</name>
    <dbReference type="NCBI Taxonomy" id="1974730"/>
    <lineage>
        <taxon>Bacteria</taxon>
        <taxon>Candidatus Nomuraibacteriota</taxon>
    </lineage>
</organism>
<protein>
    <submittedName>
        <fullName evidence="2">Uncharacterized protein</fullName>
    </submittedName>
</protein>
<reference evidence="3" key="1">
    <citation type="submission" date="2017-09" db="EMBL/GenBank/DDBJ databases">
        <title>Depth-based differentiation of microbial function through sediment-hosted aquifers and enrichment of novel symbionts in the deep terrestrial subsurface.</title>
        <authorList>
            <person name="Probst A.J."/>
            <person name="Ladd B."/>
            <person name="Jarett J.K."/>
            <person name="Geller-Mcgrath D.E."/>
            <person name="Sieber C.M.K."/>
            <person name="Emerson J.B."/>
            <person name="Anantharaman K."/>
            <person name="Thomas B.C."/>
            <person name="Malmstrom R."/>
            <person name="Stieglmeier M."/>
            <person name="Klingl A."/>
            <person name="Woyke T."/>
            <person name="Ryan C.M."/>
            <person name="Banfield J.F."/>
        </authorList>
    </citation>
    <scope>NUCLEOTIDE SEQUENCE [LARGE SCALE GENOMIC DNA]</scope>
</reference>
<accession>A0A2J0JI33</accession>
<dbReference type="AlphaFoldDB" id="A0A2J0JI33"/>
<keyword evidence="1" id="KW-0472">Membrane</keyword>
<name>A0A2J0JI33_9BACT</name>
<dbReference type="EMBL" id="PFCP01000030">
    <property type="protein sequence ID" value="PIR68985.1"/>
    <property type="molecule type" value="Genomic_DNA"/>
</dbReference>